<dbReference type="InterPro" id="IPR001608">
    <property type="entry name" value="Ala_racemase_N"/>
</dbReference>
<gene>
    <name evidence="6" type="ordered locus">Clocl_2017</name>
</gene>
<dbReference type="HOGENOM" id="CLU_059988_1_0_9"/>
<evidence type="ECO:0000256" key="3">
    <source>
        <dbReference type="PIRSR" id="PIRSR004848-1"/>
    </source>
</evidence>
<dbReference type="InterPro" id="IPR011078">
    <property type="entry name" value="PyrdxlP_homeostasis"/>
</dbReference>
<dbReference type="KEGG" id="ccl:Clocl_2017"/>
<dbReference type="AlphaFoldDB" id="G8LW12"/>
<dbReference type="eggNOG" id="COG0325">
    <property type="taxonomic scope" value="Bacteria"/>
</dbReference>
<accession>G8LW12</accession>
<dbReference type="FunFam" id="3.20.20.10:FF:000018">
    <property type="entry name" value="Pyridoxal phosphate homeostasis protein"/>
    <property type="match status" value="1"/>
</dbReference>
<protein>
    <recommendedName>
        <fullName evidence="2">Pyridoxal phosphate homeostasis protein</fullName>
        <shortName evidence="2">PLP homeostasis protein</shortName>
    </recommendedName>
</protein>
<dbReference type="HAMAP" id="MF_02087">
    <property type="entry name" value="PLP_homeostasis"/>
    <property type="match status" value="1"/>
</dbReference>
<dbReference type="SUPFAM" id="SSF51419">
    <property type="entry name" value="PLP-binding barrel"/>
    <property type="match status" value="1"/>
</dbReference>
<dbReference type="STRING" id="720554.Clocl_2017"/>
<organism evidence="6 7">
    <name type="scientific">Acetivibrio clariflavus (strain DSM 19732 / NBRC 101661 / EBR45)</name>
    <name type="common">Clostridium clariflavum</name>
    <dbReference type="NCBI Taxonomy" id="720554"/>
    <lineage>
        <taxon>Bacteria</taxon>
        <taxon>Bacillati</taxon>
        <taxon>Bacillota</taxon>
        <taxon>Clostridia</taxon>
        <taxon>Eubacteriales</taxon>
        <taxon>Oscillospiraceae</taxon>
        <taxon>Acetivibrio</taxon>
    </lineage>
</organism>
<dbReference type="NCBIfam" id="TIGR00044">
    <property type="entry name" value="YggS family pyridoxal phosphate-dependent enzyme"/>
    <property type="match status" value="1"/>
</dbReference>
<name>G8LW12_ACECE</name>
<evidence type="ECO:0000256" key="2">
    <source>
        <dbReference type="HAMAP-Rule" id="MF_02087"/>
    </source>
</evidence>
<dbReference type="Pfam" id="PF01168">
    <property type="entry name" value="Ala_racemase_N"/>
    <property type="match status" value="1"/>
</dbReference>
<feature type="modified residue" description="N6-(pyridoxal phosphate)lysine" evidence="2 3">
    <location>
        <position position="40"/>
    </location>
</feature>
<comment type="cofactor">
    <cofactor evidence="3">
        <name>pyridoxal 5'-phosphate</name>
        <dbReference type="ChEBI" id="CHEBI:597326"/>
    </cofactor>
</comment>
<comment type="similarity">
    <text evidence="2 4">Belongs to the pyridoxal phosphate-binding protein YggS/PROSC family.</text>
</comment>
<evidence type="ECO:0000259" key="5">
    <source>
        <dbReference type="Pfam" id="PF01168"/>
    </source>
</evidence>
<dbReference type="PANTHER" id="PTHR10146:SF14">
    <property type="entry name" value="PYRIDOXAL PHOSPHATE HOMEOSTASIS PROTEIN"/>
    <property type="match status" value="1"/>
</dbReference>
<evidence type="ECO:0000256" key="1">
    <source>
        <dbReference type="ARBA" id="ARBA00022898"/>
    </source>
</evidence>
<evidence type="ECO:0000313" key="7">
    <source>
        <dbReference type="Proteomes" id="UP000005435"/>
    </source>
</evidence>
<comment type="function">
    <text evidence="2">Pyridoxal 5'-phosphate (PLP)-binding protein, which is involved in PLP homeostasis.</text>
</comment>
<dbReference type="InterPro" id="IPR029066">
    <property type="entry name" value="PLP-binding_barrel"/>
</dbReference>
<dbReference type="OrthoDB" id="9804072at2"/>
<sequence>MSGQYDYIKRNLEIIRERIEKAAAKSGRKAEDIMLVAVSKTVEPEKIIKAIDEGITELGENRVQELVQKYDIINRDCNWHLIGHLQTNKVKYIIDKVKLIHSVDRYSLAAEINTRAQKIGKKVDILVQVNISGEQSKFGAAAQDALELIRKISELENLRVRGLMTIAPYTTNPEAVRYVFSGLRKLSIDIEKENINNINMEYLSMGMSNDFEVAIEEGANIVRIGTALFGERKYI</sequence>
<dbReference type="Proteomes" id="UP000005435">
    <property type="component" value="Chromosome"/>
</dbReference>
<dbReference type="CDD" id="cd00635">
    <property type="entry name" value="PLPDE_III_YBL036c_like"/>
    <property type="match status" value="1"/>
</dbReference>
<dbReference type="EMBL" id="CP003065">
    <property type="protein sequence ID" value="AEV68616.1"/>
    <property type="molecule type" value="Genomic_DNA"/>
</dbReference>
<dbReference type="PIRSF" id="PIRSF004848">
    <property type="entry name" value="YBL036c_PLPDEIII"/>
    <property type="match status" value="1"/>
</dbReference>
<evidence type="ECO:0000256" key="4">
    <source>
        <dbReference type="RuleBase" id="RU004514"/>
    </source>
</evidence>
<dbReference type="RefSeq" id="WP_014255196.1">
    <property type="nucleotide sequence ID" value="NC_016627.1"/>
</dbReference>
<feature type="domain" description="Alanine racemase N-terminal" evidence="5">
    <location>
        <begin position="12"/>
        <end position="232"/>
    </location>
</feature>
<keyword evidence="7" id="KW-1185">Reference proteome</keyword>
<keyword evidence="1 2" id="KW-0663">Pyridoxal phosphate</keyword>
<dbReference type="PANTHER" id="PTHR10146">
    <property type="entry name" value="PROLINE SYNTHETASE CO-TRANSCRIBED BACTERIAL HOMOLOG PROTEIN"/>
    <property type="match status" value="1"/>
</dbReference>
<evidence type="ECO:0000313" key="6">
    <source>
        <dbReference type="EMBL" id="AEV68616.1"/>
    </source>
</evidence>
<dbReference type="GO" id="GO:0030170">
    <property type="term" value="F:pyridoxal phosphate binding"/>
    <property type="evidence" value="ECO:0007669"/>
    <property type="project" value="UniProtKB-UniRule"/>
</dbReference>
<proteinExistence type="inferred from homology"/>
<dbReference type="Gene3D" id="3.20.20.10">
    <property type="entry name" value="Alanine racemase"/>
    <property type="match status" value="1"/>
</dbReference>
<reference evidence="7" key="1">
    <citation type="submission" date="2011-12" db="EMBL/GenBank/DDBJ databases">
        <title>Complete sequence of Clostridium clariflavum DSM 19732.</title>
        <authorList>
            <consortium name="US DOE Joint Genome Institute"/>
            <person name="Lucas S."/>
            <person name="Han J."/>
            <person name="Lapidus A."/>
            <person name="Cheng J.-F."/>
            <person name="Goodwin L."/>
            <person name="Pitluck S."/>
            <person name="Peters L."/>
            <person name="Teshima H."/>
            <person name="Detter J.C."/>
            <person name="Han C."/>
            <person name="Tapia R."/>
            <person name="Land M."/>
            <person name="Hauser L."/>
            <person name="Kyrpides N."/>
            <person name="Ivanova N."/>
            <person name="Pagani I."/>
            <person name="Kitzmiller T."/>
            <person name="Lynd L."/>
            <person name="Izquierdo J."/>
            <person name="Woyke T."/>
        </authorList>
    </citation>
    <scope>NUCLEOTIDE SEQUENCE [LARGE SCALE GENOMIC DNA]</scope>
    <source>
        <strain evidence="7">DSM 19732 / NBRC 101661 / EBR45</strain>
    </source>
</reference>
<reference evidence="6 7" key="2">
    <citation type="journal article" date="2012" name="Stand. Genomic Sci.">
        <title>Complete Genome Sequence of Clostridium clariflavum DSM 19732.</title>
        <authorList>
            <person name="Izquierdo J.A."/>
            <person name="Goodwin L."/>
            <person name="Davenport K.W."/>
            <person name="Teshima H."/>
            <person name="Bruce D."/>
            <person name="Detter C."/>
            <person name="Tapia R."/>
            <person name="Han S."/>
            <person name="Land M."/>
            <person name="Hauser L."/>
            <person name="Jeffries C.D."/>
            <person name="Han J."/>
            <person name="Pitluck S."/>
            <person name="Nolan M."/>
            <person name="Chen A."/>
            <person name="Huntemann M."/>
            <person name="Mavromatis K."/>
            <person name="Mikhailova N."/>
            <person name="Liolios K."/>
            <person name="Woyke T."/>
            <person name="Lynd L.R."/>
        </authorList>
    </citation>
    <scope>NUCLEOTIDE SEQUENCE [LARGE SCALE GENOMIC DNA]</scope>
    <source>
        <strain evidence="7">DSM 19732 / NBRC 101661 / EBR45</strain>
    </source>
</reference>